<feature type="chain" id="PRO_5003979128" evidence="1">
    <location>
        <begin position="29"/>
        <end position="240"/>
    </location>
</feature>
<organism evidence="2 3">
    <name type="scientific">Trachipleistophora hominis</name>
    <name type="common">Microsporidian parasite</name>
    <dbReference type="NCBI Taxonomy" id="72359"/>
    <lineage>
        <taxon>Eukaryota</taxon>
        <taxon>Fungi</taxon>
        <taxon>Fungi incertae sedis</taxon>
        <taxon>Microsporidia</taxon>
        <taxon>Pleistophoridae</taxon>
        <taxon>Trachipleistophora</taxon>
    </lineage>
</organism>
<dbReference type="AlphaFoldDB" id="L7JY57"/>
<accession>L7JY57</accession>
<gene>
    <name evidence="2" type="ORF">THOM_0682</name>
</gene>
<dbReference type="EMBL" id="JH993854">
    <property type="protein sequence ID" value="ELQ76369.1"/>
    <property type="molecule type" value="Genomic_DNA"/>
</dbReference>
<sequence length="240" mass="27893">MSFVKLYKLLNLLYVFILLPSFLAVSDSEHEPPRKKRKYTSVWEDNPSSLGDMSMDVITKTLYKKYEAKIPKELETSFKSLESSVYGFINELEEENDARPMEIMGYISLADMLMKKLSLENVSHLNIVLVDYIIKDAGYIFKEYEKNVYEWESDNLNGQEHADTMAKDFDVAMTALKNFLYEIVPVIESDLSELRERLPTQIFNSIESRIIKFLNKTLRGLLGLKQKELSDRNDGKKSEQ</sequence>
<evidence type="ECO:0000313" key="3">
    <source>
        <dbReference type="Proteomes" id="UP000011185"/>
    </source>
</evidence>
<evidence type="ECO:0000256" key="1">
    <source>
        <dbReference type="SAM" id="SignalP"/>
    </source>
</evidence>
<feature type="signal peptide" evidence="1">
    <location>
        <begin position="1"/>
        <end position="28"/>
    </location>
</feature>
<keyword evidence="3" id="KW-1185">Reference proteome</keyword>
<keyword evidence="1" id="KW-0732">Signal</keyword>
<name>L7JY57_TRAHO</name>
<dbReference type="VEuPathDB" id="MicrosporidiaDB:THOM_0682"/>
<proteinExistence type="predicted"/>
<dbReference type="Proteomes" id="UP000011185">
    <property type="component" value="Unassembled WGS sequence"/>
</dbReference>
<protein>
    <submittedName>
        <fullName evidence="2">Uncharacterized protein</fullName>
    </submittedName>
</protein>
<dbReference type="InParanoid" id="L7JY57"/>
<reference evidence="2 3" key="1">
    <citation type="journal article" date="2012" name="PLoS Pathog.">
        <title>The genome of the obligate intracellular parasite Trachipleistophora hominis: new insights into microsporidian genome dynamics and reductive evolution.</title>
        <authorList>
            <person name="Heinz E."/>
            <person name="Williams T.A."/>
            <person name="Nakjang S."/>
            <person name="Noel C.J."/>
            <person name="Swan D.C."/>
            <person name="Goldberg A.V."/>
            <person name="Harris S.R."/>
            <person name="Weinmaier T."/>
            <person name="Markert S."/>
            <person name="Becher D."/>
            <person name="Bernhardt J."/>
            <person name="Dagan T."/>
            <person name="Hacker C."/>
            <person name="Lucocq J.M."/>
            <person name="Schweder T."/>
            <person name="Rattei T."/>
            <person name="Hall N."/>
            <person name="Hirt R.P."/>
            <person name="Embley T.M."/>
        </authorList>
    </citation>
    <scope>NUCLEOTIDE SEQUENCE [LARGE SCALE GENOMIC DNA]</scope>
</reference>
<evidence type="ECO:0000313" key="2">
    <source>
        <dbReference type="EMBL" id="ELQ76369.1"/>
    </source>
</evidence>
<dbReference type="HOGENOM" id="CLU_1157084_0_0_1"/>